<dbReference type="Gene3D" id="3.40.50.200">
    <property type="entry name" value="Peptidase S8/S53 domain"/>
    <property type="match status" value="1"/>
</dbReference>
<dbReference type="PANTHER" id="PTHR43806">
    <property type="entry name" value="PEPTIDASE S8"/>
    <property type="match status" value="1"/>
</dbReference>
<dbReference type="InterPro" id="IPR036852">
    <property type="entry name" value="Peptidase_S8/S53_dom_sf"/>
</dbReference>
<dbReference type="InterPro" id="IPR056002">
    <property type="entry name" value="DUF7580"/>
</dbReference>
<dbReference type="SUPFAM" id="SSF52743">
    <property type="entry name" value="Subtilisin-like"/>
    <property type="match status" value="1"/>
</dbReference>
<keyword evidence="4 5" id="KW-0720">Serine protease</keyword>
<dbReference type="InterPro" id="IPR000209">
    <property type="entry name" value="Peptidase_S8/S53_dom"/>
</dbReference>
<dbReference type="GO" id="GO:0006508">
    <property type="term" value="P:proteolysis"/>
    <property type="evidence" value="ECO:0007669"/>
    <property type="project" value="UniProtKB-KW"/>
</dbReference>
<dbReference type="InterPro" id="IPR015500">
    <property type="entry name" value="Peptidase_S8_subtilisin-rel"/>
</dbReference>
<organism evidence="8 9">
    <name type="scientific">Fusarium albosuccineum</name>
    <dbReference type="NCBI Taxonomy" id="1237068"/>
    <lineage>
        <taxon>Eukaryota</taxon>
        <taxon>Fungi</taxon>
        <taxon>Dikarya</taxon>
        <taxon>Ascomycota</taxon>
        <taxon>Pezizomycotina</taxon>
        <taxon>Sordariomycetes</taxon>
        <taxon>Hypocreomycetidae</taxon>
        <taxon>Hypocreales</taxon>
        <taxon>Nectriaceae</taxon>
        <taxon>Fusarium</taxon>
        <taxon>Fusarium decemcellulare species complex</taxon>
    </lineage>
</organism>
<dbReference type="EMBL" id="JAADYS010001365">
    <property type="protein sequence ID" value="KAF4463389.1"/>
    <property type="molecule type" value="Genomic_DNA"/>
</dbReference>
<dbReference type="OrthoDB" id="206201at2759"/>
<feature type="domain" description="DUF7580" evidence="7">
    <location>
        <begin position="206"/>
        <end position="537"/>
    </location>
</feature>
<evidence type="ECO:0000256" key="2">
    <source>
        <dbReference type="ARBA" id="ARBA00022670"/>
    </source>
</evidence>
<evidence type="ECO:0000259" key="6">
    <source>
        <dbReference type="Pfam" id="PF00082"/>
    </source>
</evidence>
<accession>A0A8H4L957</accession>
<dbReference type="Pfam" id="PF24476">
    <property type="entry name" value="DUF7580"/>
    <property type="match status" value="1"/>
</dbReference>
<dbReference type="PROSITE" id="PS51892">
    <property type="entry name" value="SUBTILASE"/>
    <property type="match status" value="1"/>
</dbReference>
<proteinExistence type="inferred from homology"/>
<dbReference type="PANTHER" id="PTHR43806:SF11">
    <property type="entry name" value="CEREVISIN-RELATED"/>
    <property type="match status" value="1"/>
</dbReference>
<comment type="caution">
    <text evidence="8">The sequence shown here is derived from an EMBL/GenBank/DDBJ whole genome shotgun (WGS) entry which is preliminary data.</text>
</comment>
<dbReference type="Pfam" id="PF00082">
    <property type="entry name" value="Peptidase_S8"/>
    <property type="match status" value="1"/>
</dbReference>
<feature type="active site" description="Charge relay system" evidence="5">
    <location>
        <position position="663"/>
    </location>
</feature>
<evidence type="ECO:0000256" key="1">
    <source>
        <dbReference type="ARBA" id="ARBA00011073"/>
    </source>
</evidence>
<feature type="domain" description="Peptidase S8/S53" evidence="6">
    <location>
        <begin position="610"/>
        <end position="841"/>
    </location>
</feature>
<reference evidence="8 9" key="1">
    <citation type="submission" date="2020-01" db="EMBL/GenBank/DDBJ databases">
        <title>Identification and distribution of gene clusters putatively required for synthesis of sphingolipid metabolism inhibitors in phylogenetically diverse species of the filamentous fungus Fusarium.</title>
        <authorList>
            <person name="Kim H.-S."/>
            <person name="Busman M."/>
            <person name="Brown D.W."/>
            <person name="Divon H."/>
            <person name="Uhlig S."/>
            <person name="Proctor R.H."/>
        </authorList>
    </citation>
    <scope>NUCLEOTIDE SEQUENCE [LARGE SCALE GENOMIC DNA]</scope>
    <source>
        <strain evidence="8 9">NRRL 20459</strain>
    </source>
</reference>
<protein>
    <submittedName>
        <fullName evidence="8">Subtilase</fullName>
    </submittedName>
</protein>
<dbReference type="CDD" id="cd00306">
    <property type="entry name" value="Peptidases_S8_S53"/>
    <property type="match status" value="1"/>
</dbReference>
<feature type="active site" description="Charge relay system" evidence="5">
    <location>
        <position position="617"/>
    </location>
</feature>
<dbReference type="InterPro" id="IPR023828">
    <property type="entry name" value="Peptidase_S8_Ser-AS"/>
</dbReference>
<feature type="active site" description="Charge relay system" evidence="5">
    <location>
        <position position="827"/>
    </location>
</feature>
<keyword evidence="3 5" id="KW-0378">Hydrolase</keyword>
<comment type="similarity">
    <text evidence="1 5">Belongs to the peptidase S8 family.</text>
</comment>
<evidence type="ECO:0000259" key="7">
    <source>
        <dbReference type="Pfam" id="PF24476"/>
    </source>
</evidence>
<dbReference type="GO" id="GO:0004252">
    <property type="term" value="F:serine-type endopeptidase activity"/>
    <property type="evidence" value="ECO:0007669"/>
    <property type="project" value="UniProtKB-UniRule"/>
</dbReference>
<dbReference type="AlphaFoldDB" id="A0A8H4L957"/>
<evidence type="ECO:0000256" key="3">
    <source>
        <dbReference type="ARBA" id="ARBA00022801"/>
    </source>
</evidence>
<dbReference type="Proteomes" id="UP000554235">
    <property type="component" value="Unassembled WGS sequence"/>
</dbReference>
<dbReference type="PROSITE" id="PS00138">
    <property type="entry name" value="SUBTILASE_SER"/>
    <property type="match status" value="1"/>
</dbReference>
<evidence type="ECO:0000313" key="9">
    <source>
        <dbReference type="Proteomes" id="UP000554235"/>
    </source>
</evidence>
<dbReference type="InterPro" id="IPR050131">
    <property type="entry name" value="Peptidase_S8_subtilisin-like"/>
</dbReference>
<dbReference type="PRINTS" id="PR00723">
    <property type="entry name" value="SUBTILISIN"/>
</dbReference>
<evidence type="ECO:0000256" key="4">
    <source>
        <dbReference type="ARBA" id="ARBA00022825"/>
    </source>
</evidence>
<name>A0A8H4L957_9HYPO</name>
<sequence length="918" mass="104007">MGLISKLRFGASTPVFDTRDIYDLLITGLSTFYDLADYIWRQLDDAEDGTEIQDFYLHFRAKVFNLKAVLVVWDPLETVQGLSTDENEVQKNILSILNELEARFWSWKGREACLACRRLQLERRNDETYPKLRALRRILPEDGNLDDSVMRDLSVIIRIDNKRADRREMLLRNLDQTLGFFYNLQPAPTESESSCPKRFSDYPLKNVWDLTRTLFKTLQRNWFCQCPNNPAHIDRKTRMNLTRHQRFDTSPRHGELLLNSQVDFRMFFPIGARALQWQDTKISVNELNHDHAEHREIKECFCNIIQGVKPGVLPRMAVSGSRLWQQQVETDLLSPLQQRENEFRSLKELLQTKRSEHTLSLSKAGGRDRLILSFVLATSLIHLFPGEEGVQTSMSSETICFLVSSRASGLDVTKPYFTASCSTPIPRPEHKILNEPHCVPDILSLGILLLEIARGTSIEYQDSQDRCVVALQCLDKWATCRDSWTWTVPDGLYRAISACIDPTHLRDNGLDKSSVKAFHKRKYIFERILFPLEDALSTAYEVQLSILHADIAQAKASAASDHYDERQQDKHMAADYWRKHLAGSNGVHDLVGDLQDLCENLSEADEKATHVKIAVLDTGLQLPTELQENYLAAGRINAEESESFLSGPKTTADQDWDIDCDGHGTCVGQIILDVAPVVDLHVARVFKRRSDLADSNMANQVHKNIVEAIDCATTKWTVDMIVMSLGFDEPIPLIRDAIEKASKAEKAPLFFAATRNDGAHKKMAWPARDHSVIGISSTDGYGSPSSFNPSENNFHPILYAFGEGVPVKVPVLNRPTERVIKYVSGTSYATPTAAALAANMLGCVRMAVKTSSRENQCIYSNLPLELQRMTGMLAVLRHRMSMEHNSGVSSLLPWDFLNLSRLDRDKILEDVSDTLKHY</sequence>
<keyword evidence="9" id="KW-1185">Reference proteome</keyword>
<evidence type="ECO:0000256" key="5">
    <source>
        <dbReference type="PROSITE-ProRule" id="PRU01240"/>
    </source>
</evidence>
<keyword evidence="2 5" id="KW-0645">Protease</keyword>
<evidence type="ECO:0000313" key="8">
    <source>
        <dbReference type="EMBL" id="KAF4463389.1"/>
    </source>
</evidence>
<gene>
    <name evidence="8" type="ORF">FALBO_9782</name>
</gene>